<comment type="caution">
    <text evidence="1">The sequence shown here is derived from an EMBL/GenBank/DDBJ whole genome shotgun (WGS) entry which is preliminary data.</text>
</comment>
<dbReference type="AlphaFoldDB" id="A0A645CYP0"/>
<dbReference type="SUPFAM" id="SSF52499">
    <property type="entry name" value="Isochorismatase-like hydrolases"/>
    <property type="match status" value="1"/>
</dbReference>
<dbReference type="PANTHER" id="PTHR14119">
    <property type="entry name" value="HYDROLASE"/>
    <property type="match status" value="1"/>
</dbReference>
<protein>
    <submittedName>
        <fullName evidence="1">Uncharacterized protein</fullName>
    </submittedName>
</protein>
<proteinExistence type="predicted"/>
<dbReference type="InterPro" id="IPR050993">
    <property type="entry name" value="Isochorismatase_domain"/>
</dbReference>
<name>A0A645CYP0_9ZZZZ</name>
<gene>
    <name evidence="1" type="ORF">SDC9_129087</name>
</gene>
<accession>A0A645CYP0</accession>
<sequence length="63" mass="7274">MDEDYKPIIIANCISSRKEIDKKFALKRLRDYSADVTTYESILFELLVTSTANEFKAISKLVQ</sequence>
<dbReference type="PANTHER" id="PTHR14119:SF3">
    <property type="entry name" value="ISOCHORISMATASE DOMAIN-CONTAINING PROTEIN 2"/>
    <property type="match status" value="1"/>
</dbReference>
<evidence type="ECO:0000313" key="1">
    <source>
        <dbReference type="EMBL" id="MPM82029.1"/>
    </source>
</evidence>
<dbReference type="InterPro" id="IPR036380">
    <property type="entry name" value="Isochorismatase-like_sf"/>
</dbReference>
<dbReference type="Gene3D" id="3.40.50.850">
    <property type="entry name" value="Isochorismatase-like"/>
    <property type="match status" value="1"/>
</dbReference>
<organism evidence="1">
    <name type="scientific">bioreactor metagenome</name>
    <dbReference type="NCBI Taxonomy" id="1076179"/>
    <lineage>
        <taxon>unclassified sequences</taxon>
        <taxon>metagenomes</taxon>
        <taxon>ecological metagenomes</taxon>
    </lineage>
</organism>
<reference evidence="1" key="1">
    <citation type="submission" date="2019-08" db="EMBL/GenBank/DDBJ databases">
        <authorList>
            <person name="Kucharzyk K."/>
            <person name="Murdoch R.W."/>
            <person name="Higgins S."/>
            <person name="Loffler F."/>
        </authorList>
    </citation>
    <scope>NUCLEOTIDE SEQUENCE</scope>
</reference>
<dbReference type="EMBL" id="VSSQ01031221">
    <property type="protein sequence ID" value="MPM82029.1"/>
    <property type="molecule type" value="Genomic_DNA"/>
</dbReference>